<name>A0A7W9HBW9_9ACTN</name>
<dbReference type="EMBL" id="JACHNE010000001">
    <property type="protein sequence ID" value="MBB5799146.1"/>
    <property type="molecule type" value="Genomic_DNA"/>
</dbReference>
<sequence>MTTSTRITTPFHTGSTAAEVIARTDLTGRRAVVTAAASCTGTGMETAQALAAAGAEAVLAVRNTAAVRRTAEDIKATTRSKCVTEALAAEVAGQNIKVTLVEPGPYPTDRPGASAGNSEPNPSTTVSAKPWPRAWTCPTWATRRPSDPRC</sequence>
<reference evidence="2 3" key="1">
    <citation type="submission" date="2020-08" db="EMBL/GenBank/DDBJ databases">
        <title>Sequencing the genomes of 1000 actinobacteria strains.</title>
        <authorList>
            <person name="Klenk H.-P."/>
        </authorList>
    </citation>
    <scope>NUCLEOTIDE SEQUENCE [LARGE SCALE GENOMIC DNA]</scope>
    <source>
        <strain evidence="2 3">DSM 40084</strain>
    </source>
</reference>
<evidence type="ECO:0000313" key="2">
    <source>
        <dbReference type="EMBL" id="MBB5799146.1"/>
    </source>
</evidence>
<gene>
    <name evidence="2" type="ORF">HDA41_007110</name>
</gene>
<keyword evidence="3" id="KW-1185">Reference proteome</keyword>
<dbReference type="Gene3D" id="3.40.50.720">
    <property type="entry name" value="NAD(P)-binding Rossmann-like Domain"/>
    <property type="match status" value="1"/>
</dbReference>
<feature type="compositionally biased region" description="Polar residues" evidence="1">
    <location>
        <begin position="115"/>
        <end position="127"/>
    </location>
</feature>
<comment type="caution">
    <text evidence="2">The sequence shown here is derived from an EMBL/GenBank/DDBJ whole genome shotgun (WGS) entry which is preliminary data.</text>
</comment>
<accession>A0A7W9HBW9</accession>
<feature type="region of interest" description="Disordered" evidence="1">
    <location>
        <begin position="102"/>
        <end position="132"/>
    </location>
</feature>
<dbReference type="RefSeq" id="WP_184991241.1">
    <property type="nucleotide sequence ID" value="NZ_JACHNE010000001.1"/>
</dbReference>
<evidence type="ECO:0000256" key="1">
    <source>
        <dbReference type="SAM" id="MobiDB-lite"/>
    </source>
</evidence>
<dbReference type="AlphaFoldDB" id="A0A7W9HBW9"/>
<evidence type="ECO:0000313" key="3">
    <source>
        <dbReference type="Proteomes" id="UP000590647"/>
    </source>
</evidence>
<dbReference type="Proteomes" id="UP000590647">
    <property type="component" value="Unassembled WGS sequence"/>
</dbReference>
<proteinExistence type="predicted"/>
<protein>
    <submittedName>
        <fullName evidence="2">NAD(P)-dependent dehydrogenase (Short-subunit alcohol dehydrogenase family)</fullName>
    </submittedName>
</protein>
<organism evidence="2 3">
    <name type="scientific">Streptomyces caelestis</name>
    <dbReference type="NCBI Taxonomy" id="36816"/>
    <lineage>
        <taxon>Bacteria</taxon>
        <taxon>Bacillati</taxon>
        <taxon>Actinomycetota</taxon>
        <taxon>Actinomycetes</taxon>
        <taxon>Kitasatosporales</taxon>
        <taxon>Streptomycetaceae</taxon>
        <taxon>Streptomyces</taxon>
    </lineage>
</organism>
<dbReference type="SUPFAM" id="SSF51735">
    <property type="entry name" value="NAD(P)-binding Rossmann-fold domains"/>
    <property type="match status" value="1"/>
</dbReference>
<dbReference type="InterPro" id="IPR036291">
    <property type="entry name" value="NAD(P)-bd_dom_sf"/>
</dbReference>